<evidence type="ECO:0008006" key="5">
    <source>
        <dbReference type="Google" id="ProtNLM"/>
    </source>
</evidence>
<accession>A0A1G7R5X4</accession>
<dbReference type="OrthoDB" id="328136at2157"/>
<keyword evidence="4" id="KW-1185">Reference proteome</keyword>
<organism evidence="3 4">
    <name type="scientific">Halorientalis regularis</name>
    <dbReference type="NCBI Taxonomy" id="660518"/>
    <lineage>
        <taxon>Archaea</taxon>
        <taxon>Methanobacteriati</taxon>
        <taxon>Methanobacteriota</taxon>
        <taxon>Stenosarchaea group</taxon>
        <taxon>Halobacteria</taxon>
        <taxon>Halobacteriales</taxon>
        <taxon>Haloarculaceae</taxon>
        <taxon>Halorientalis</taxon>
    </lineage>
</organism>
<protein>
    <recommendedName>
        <fullName evidence="5">Integral membrane protein</fullName>
    </recommendedName>
</protein>
<proteinExistence type="predicted"/>
<name>A0A1G7R5X4_9EURY</name>
<evidence type="ECO:0000313" key="4">
    <source>
        <dbReference type="Proteomes" id="UP000199076"/>
    </source>
</evidence>
<dbReference type="Proteomes" id="UP000199076">
    <property type="component" value="Unassembled WGS sequence"/>
</dbReference>
<keyword evidence="2" id="KW-0472">Membrane</keyword>
<dbReference type="AlphaFoldDB" id="A0A1G7R5X4"/>
<gene>
    <name evidence="3" type="ORF">SAMN05216218_11465</name>
</gene>
<reference evidence="4" key="1">
    <citation type="submission" date="2016-10" db="EMBL/GenBank/DDBJ databases">
        <authorList>
            <person name="Varghese N."/>
            <person name="Submissions S."/>
        </authorList>
    </citation>
    <scope>NUCLEOTIDE SEQUENCE [LARGE SCALE GENOMIC DNA]</scope>
    <source>
        <strain evidence="4">IBRC-M 10760</strain>
    </source>
</reference>
<evidence type="ECO:0000256" key="2">
    <source>
        <dbReference type="SAM" id="Phobius"/>
    </source>
</evidence>
<feature type="region of interest" description="Disordered" evidence="1">
    <location>
        <begin position="1"/>
        <end position="21"/>
    </location>
</feature>
<evidence type="ECO:0000313" key="3">
    <source>
        <dbReference type="EMBL" id="SDG06143.1"/>
    </source>
</evidence>
<feature type="transmembrane region" description="Helical" evidence="2">
    <location>
        <begin position="143"/>
        <end position="162"/>
    </location>
</feature>
<sequence length="193" mass="20502">MGRRTGAETEGDGPSEEPGIDDVLDDLEELEALVDSPDERERVRETMRTVRRVRRDNLLLSIRDEFGSRDAGEAFVGSFLFGIPMIVEDGALDVGAYIATRPLFFGLTVLLGVGLVVGLLHAAGAEAVEADLLFGVLPLRLPGLLVIAVTSALVLMTIWGRADWATPAVALGQVTFTATVMAVGASLGDILPE</sequence>
<evidence type="ECO:0000256" key="1">
    <source>
        <dbReference type="SAM" id="MobiDB-lite"/>
    </source>
</evidence>
<keyword evidence="2" id="KW-1133">Transmembrane helix</keyword>
<dbReference type="STRING" id="660518.SAMN05216218_11465"/>
<keyword evidence="2" id="KW-0812">Transmembrane</keyword>
<dbReference type="RefSeq" id="WP_092694299.1">
    <property type="nucleotide sequence ID" value="NZ_FNBK01000014.1"/>
</dbReference>
<feature type="transmembrane region" description="Helical" evidence="2">
    <location>
        <begin position="103"/>
        <end position="123"/>
    </location>
</feature>
<dbReference type="EMBL" id="FNBK01000014">
    <property type="protein sequence ID" value="SDG06143.1"/>
    <property type="molecule type" value="Genomic_DNA"/>
</dbReference>
<feature type="transmembrane region" description="Helical" evidence="2">
    <location>
        <begin position="169"/>
        <end position="188"/>
    </location>
</feature>
<feature type="compositionally biased region" description="Acidic residues" evidence="1">
    <location>
        <begin position="9"/>
        <end position="21"/>
    </location>
</feature>